<feature type="transmembrane region" description="Helical" evidence="6">
    <location>
        <begin position="184"/>
        <end position="203"/>
    </location>
</feature>
<comment type="subcellular location">
    <subcellularLocation>
        <location evidence="1">Membrane</location>
        <topology evidence="1">Multi-pass membrane protein</topology>
    </subcellularLocation>
</comment>
<evidence type="ECO:0000256" key="4">
    <source>
        <dbReference type="ARBA" id="ARBA00022989"/>
    </source>
</evidence>
<dbReference type="PANTHER" id="PTHR23294:SF18">
    <property type="entry name" value="UNC93-LIKE PROTEIN MFSD11"/>
    <property type="match status" value="1"/>
</dbReference>
<comment type="similarity">
    <text evidence="2">Belongs to the unc-93 family.</text>
</comment>
<dbReference type="Gene3D" id="1.20.1250.20">
    <property type="entry name" value="MFS general substrate transporter like domains"/>
    <property type="match status" value="2"/>
</dbReference>
<keyword evidence="5 6" id="KW-0472">Membrane</keyword>
<dbReference type="Pfam" id="PF05978">
    <property type="entry name" value="UNC-93"/>
    <property type="match status" value="1"/>
</dbReference>
<dbReference type="AlphaFoldDB" id="A0AAV5UA82"/>
<dbReference type="Proteomes" id="UP001432027">
    <property type="component" value="Unassembled WGS sequence"/>
</dbReference>
<evidence type="ECO:0008006" key="9">
    <source>
        <dbReference type="Google" id="ProtNLM"/>
    </source>
</evidence>
<proteinExistence type="inferred from homology"/>
<dbReference type="InterPro" id="IPR010291">
    <property type="entry name" value="Ion_channel_UNC-93"/>
</dbReference>
<keyword evidence="4 6" id="KW-1133">Transmembrane helix</keyword>
<dbReference type="EMBL" id="BTSX01000006">
    <property type="protein sequence ID" value="GMT03105.1"/>
    <property type="molecule type" value="Genomic_DNA"/>
</dbReference>
<feature type="non-terminal residue" evidence="7">
    <location>
        <position position="447"/>
    </location>
</feature>
<evidence type="ECO:0000256" key="5">
    <source>
        <dbReference type="ARBA" id="ARBA00023136"/>
    </source>
</evidence>
<gene>
    <name evidence="7" type="ORF">PENTCL1PPCAC_25279</name>
</gene>
<dbReference type="InterPro" id="IPR051617">
    <property type="entry name" value="UNC-93-like_regulator"/>
</dbReference>
<feature type="transmembrane region" description="Helical" evidence="6">
    <location>
        <begin position="7"/>
        <end position="25"/>
    </location>
</feature>
<accession>A0AAV5UA82</accession>
<dbReference type="InterPro" id="IPR036259">
    <property type="entry name" value="MFS_trans_sf"/>
</dbReference>
<organism evidence="7 8">
    <name type="scientific">Pristionchus entomophagus</name>
    <dbReference type="NCBI Taxonomy" id="358040"/>
    <lineage>
        <taxon>Eukaryota</taxon>
        <taxon>Metazoa</taxon>
        <taxon>Ecdysozoa</taxon>
        <taxon>Nematoda</taxon>
        <taxon>Chromadorea</taxon>
        <taxon>Rhabditida</taxon>
        <taxon>Rhabditina</taxon>
        <taxon>Diplogasteromorpha</taxon>
        <taxon>Diplogasteroidea</taxon>
        <taxon>Neodiplogasteridae</taxon>
        <taxon>Pristionchus</taxon>
    </lineage>
</organism>
<feature type="transmembrane region" description="Helical" evidence="6">
    <location>
        <begin position="419"/>
        <end position="437"/>
    </location>
</feature>
<protein>
    <recommendedName>
        <fullName evidence="9">Membrane transporter</fullName>
    </recommendedName>
</protein>
<dbReference type="PANTHER" id="PTHR23294">
    <property type="entry name" value="ET TRANSLATION PRODUCT-RELATED"/>
    <property type="match status" value="1"/>
</dbReference>
<dbReference type="GO" id="GO:0016020">
    <property type="term" value="C:membrane"/>
    <property type="evidence" value="ECO:0007669"/>
    <property type="project" value="UniProtKB-SubCell"/>
</dbReference>
<evidence type="ECO:0000256" key="3">
    <source>
        <dbReference type="ARBA" id="ARBA00022692"/>
    </source>
</evidence>
<feature type="transmembrane region" description="Helical" evidence="6">
    <location>
        <begin position="355"/>
        <end position="372"/>
    </location>
</feature>
<feature type="transmembrane region" description="Helical" evidence="6">
    <location>
        <begin position="235"/>
        <end position="257"/>
    </location>
</feature>
<sequence length="447" mass="49188">MLDSRYALLTTIVLGVAHMCMFVGYDTGSFIVESVLHSVHDRKPDEMDEHAGYYGQAIVNAFNMVGHIVAPAILCVINAKWTMVMGSVFFSISFASYMLMNEYVIYVSSAFLGLLFAVFNAGYSRYITQISTVATIEKINGLEWSVACLSTVVGGLLYIPLTLMDPKSSEPSLYREYSDMQIRLMYGAFTVIGIIGNLIFCFLPNREVENSISSTANAVAEKGGRASKIRETITLTLKSFFDPIVLQLSPHFIYVGWQNSVWLSIYPTTLQFTEGLSQNIFITAFYGMAFSLGSLTMGTLMGPLSRKIVRFGQTPCLALAAGLQLLCGILILLSTPNLSTISPNSDPSLLIPPNFYLALAIGFLFGILDSINNTNRTVMCATVLPARRPQVFAIARFYQALAGSILLFCSPLLTTYWMLAIEGILFIVGAAFYLRVVSQLNKSHRPS</sequence>
<evidence type="ECO:0000313" key="8">
    <source>
        <dbReference type="Proteomes" id="UP001432027"/>
    </source>
</evidence>
<keyword evidence="8" id="KW-1185">Reference proteome</keyword>
<evidence type="ECO:0000256" key="2">
    <source>
        <dbReference type="ARBA" id="ARBA00009172"/>
    </source>
</evidence>
<feature type="transmembrane region" description="Helical" evidence="6">
    <location>
        <begin position="144"/>
        <end position="164"/>
    </location>
</feature>
<reference evidence="7" key="1">
    <citation type="submission" date="2023-10" db="EMBL/GenBank/DDBJ databases">
        <title>Genome assembly of Pristionchus species.</title>
        <authorList>
            <person name="Yoshida K."/>
            <person name="Sommer R.J."/>
        </authorList>
    </citation>
    <scope>NUCLEOTIDE SEQUENCE</scope>
    <source>
        <strain evidence="7">RS0144</strain>
    </source>
</reference>
<dbReference type="SUPFAM" id="SSF103473">
    <property type="entry name" value="MFS general substrate transporter"/>
    <property type="match status" value="1"/>
</dbReference>
<keyword evidence="3 6" id="KW-0812">Transmembrane</keyword>
<feature type="transmembrane region" description="Helical" evidence="6">
    <location>
        <begin position="280"/>
        <end position="304"/>
    </location>
</feature>
<name>A0AAV5UA82_9BILA</name>
<comment type="caution">
    <text evidence="7">The sequence shown here is derived from an EMBL/GenBank/DDBJ whole genome shotgun (WGS) entry which is preliminary data.</text>
</comment>
<feature type="transmembrane region" description="Helical" evidence="6">
    <location>
        <begin position="81"/>
        <end position="99"/>
    </location>
</feature>
<feature type="transmembrane region" description="Helical" evidence="6">
    <location>
        <begin position="105"/>
        <end position="123"/>
    </location>
</feature>
<feature type="transmembrane region" description="Helical" evidence="6">
    <location>
        <begin position="53"/>
        <end position="74"/>
    </location>
</feature>
<evidence type="ECO:0000256" key="6">
    <source>
        <dbReference type="SAM" id="Phobius"/>
    </source>
</evidence>
<feature type="transmembrane region" description="Helical" evidence="6">
    <location>
        <begin position="316"/>
        <end position="335"/>
    </location>
</feature>
<feature type="transmembrane region" description="Helical" evidence="6">
    <location>
        <begin position="393"/>
        <end position="413"/>
    </location>
</feature>
<evidence type="ECO:0000313" key="7">
    <source>
        <dbReference type="EMBL" id="GMT03105.1"/>
    </source>
</evidence>
<evidence type="ECO:0000256" key="1">
    <source>
        <dbReference type="ARBA" id="ARBA00004141"/>
    </source>
</evidence>